<keyword evidence="3" id="KW-0408">Iron</keyword>
<dbReference type="NCBIfam" id="TIGR02481">
    <property type="entry name" value="hemeryth_dom"/>
    <property type="match status" value="1"/>
</dbReference>
<evidence type="ECO:0000313" key="5">
    <source>
        <dbReference type="EMBL" id="MBR9970985.1"/>
    </source>
</evidence>
<accession>A0ABS5I9A2</accession>
<dbReference type="PROSITE" id="PS00550">
    <property type="entry name" value="HEMERYTHRINS"/>
    <property type="match status" value="1"/>
</dbReference>
<dbReference type="Pfam" id="PF01814">
    <property type="entry name" value="Hemerythrin"/>
    <property type="match status" value="1"/>
</dbReference>
<dbReference type="InterPro" id="IPR035938">
    <property type="entry name" value="Hemerythrin-like_sf"/>
</dbReference>
<sequence length="132" mass="15068">MRPVPWLVSFGIDEGQIDAEHRSMINLCNELCFAAATDPSQARHKLAQEDVAALLAHHFSTEERVFDDIAFPDSHLHRREHDHLRRLVSPLLSAPHETQFLGALLHARTGLVEHIIRHDLGFKSHLLHRDGR</sequence>
<dbReference type="CDD" id="cd12107">
    <property type="entry name" value="Hemerythrin"/>
    <property type="match status" value="1"/>
</dbReference>
<protein>
    <submittedName>
        <fullName evidence="5">Hemerythrin family protein</fullName>
    </submittedName>
</protein>
<evidence type="ECO:0000256" key="3">
    <source>
        <dbReference type="ARBA" id="ARBA00023004"/>
    </source>
</evidence>
<reference evidence="5 6" key="1">
    <citation type="submission" date="2021-04" db="EMBL/GenBank/DDBJ databases">
        <title>Magnetospirillum sulfuroxidans sp. nov., a facultative chemolithoautotrophic sulfur-oxidizing alphaproteobacterium isolated from freshwater sediment and proposals for Paramagetospirillum gen. nov., and Magnetospirillaceae fam. nov.</title>
        <authorList>
            <person name="Koziaeva V."/>
            <person name="Geelhoed J.S."/>
            <person name="Sorokin D.Y."/>
            <person name="Grouzdev D.S."/>
        </authorList>
    </citation>
    <scope>NUCLEOTIDE SEQUENCE [LARGE SCALE GENOMIC DNA]</scope>
    <source>
        <strain evidence="5 6">J10</strain>
    </source>
</reference>
<comment type="caution">
    <text evidence="5">The sequence shown here is derived from an EMBL/GenBank/DDBJ whole genome shotgun (WGS) entry which is preliminary data.</text>
</comment>
<evidence type="ECO:0000313" key="6">
    <source>
        <dbReference type="Proteomes" id="UP000680714"/>
    </source>
</evidence>
<dbReference type="InterPro" id="IPR012827">
    <property type="entry name" value="Hemerythrin_metal-bd"/>
</dbReference>
<evidence type="ECO:0000256" key="1">
    <source>
        <dbReference type="ARBA" id="ARBA00010587"/>
    </source>
</evidence>
<dbReference type="SUPFAM" id="SSF47188">
    <property type="entry name" value="Hemerythrin-like"/>
    <property type="match status" value="1"/>
</dbReference>
<comment type="similarity">
    <text evidence="1">Belongs to the hemerythrin family.</text>
</comment>
<feature type="domain" description="Hemerythrin-like" evidence="4">
    <location>
        <begin position="16"/>
        <end position="115"/>
    </location>
</feature>
<evidence type="ECO:0000256" key="2">
    <source>
        <dbReference type="ARBA" id="ARBA00022723"/>
    </source>
</evidence>
<dbReference type="EMBL" id="JAGTUF010000002">
    <property type="protein sequence ID" value="MBR9970985.1"/>
    <property type="molecule type" value="Genomic_DNA"/>
</dbReference>
<keyword evidence="6" id="KW-1185">Reference proteome</keyword>
<dbReference type="InterPro" id="IPR012312">
    <property type="entry name" value="Hemerythrin-like"/>
</dbReference>
<keyword evidence="2" id="KW-0479">Metal-binding</keyword>
<dbReference type="Gene3D" id="1.20.120.50">
    <property type="entry name" value="Hemerythrin-like"/>
    <property type="match status" value="1"/>
</dbReference>
<dbReference type="InterPro" id="IPR016131">
    <property type="entry name" value="Haemerythrin_Fe_BS"/>
</dbReference>
<gene>
    <name evidence="5" type="ORF">KEC16_04590</name>
</gene>
<organism evidence="5 6">
    <name type="scientific">Magnetospirillum sulfuroxidans</name>
    <dbReference type="NCBI Taxonomy" id="611300"/>
    <lineage>
        <taxon>Bacteria</taxon>
        <taxon>Pseudomonadati</taxon>
        <taxon>Pseudomonadota</taxon>
        <taxon>Alphaproteobacteria</taxon>
        <taxon>Rhodospirillales</taxon>
        <taxon>Rhodospirillaceae</taxon>
        <taxon>Magnetospirillum</taxon>
    </lineage>
</organism>
<dbReference type="Proteomes" id="UP000680714">
    <property type="component" value="Unassembled WGS sequence"/>
</dbReference>
<name>A0ABS5I9A2_9PROT</name>
<evidence type="ECO:0000259" key="4">
    <source>
        <dbReference type="Pfam" id="PF01814"/>
    </source>
</evidence>
<proteinExistence type="inferred from homology"/>